<dbReference type="AlphaFoldDB" id="A0A7X0L3Q7"/>
<feature type="transmembrane region" description="Helical" evidence="2">
    <location>
        <begin position="348"/>
        <end position="375"/>
    </location>
</feature>
<feature type="transmembrane region" description="Helical" evidence="2">
    <location>
        <begin position="484"/>
        <end position="501"/>
    </location>
</feature>
<organism evidence="3 4">
    <name type="scientific">Actinomadura coerulea</name>
    <dbReference type="NCBI Taxonomy" id="46159"/>
    <lineage>
        <taxon>Bacteria</taxon>
        <taxon>Bacillati</taxon>
        <taxon>Actinomycetota</taxon>
        <taxon>Actinomycetes</taxon>
        <taxon>Streptosporangiales</taxon>
        <taxon>Thermomonosporaceae</taxon>
        <taxon>Actinomadura</taxon>
    </lineage>
</organism>
<keyword evidence="1" id="KW-0175">Coiled coil</keyword>
<name>A0A7X0L3Q7_9ACTN</name>
<dbReference type="EMBL" id="JACHMQ010000001">
    <property type="protein sequence ID" value="MBB6400519.1"/>
    <property type="molecule type" value="Genomic_DNA"/>
</dbReference>
<evidence type="ECO:0000313" key="4">
    <source>
        <dbReference type="Proteomes" id="UP000546324"/>
    </source>
</evidence>
<gene>
    <name evidence="3" type="ORF">BKA00_007433</name>
</gene>
<keyword evidence="2" id="KW-0812">Transmembrane</keyword>
<accession>A0A7X0L3Q7</accession>
<dbReference type="RefSeq" id="WP_185033112.1">
    <property type="nucleotide sequence ID" value="NZ_JACHMQ010000001.1"/>
</dbReference>
<feature type="coiled-coil region" evidence="1">
    <location>
        <begin position="15"/>
        <end position="42"/>
    </location>
</feature>
<reference evidence="3 4" key="1">
    <citation type="submission" date="2020-08" db="EMBL/GenBank/DDBJ databases">
        <title>Sequencing the genomes of 1000 actinobacteria strains.</title>
        <authorList>
            <person name="Klenk H.-P."/>
        </authorList>
    </citation>
    <scope>NUCLEOTIDE SEQUENCE [LARGE SCALE GENOMIC DNA]</scope>
    <source>
        <strain evidence="3 4">DSM 43675</strain>
    </source>
</reference>
<dbReference type="Proteomes" id="UP000546324">
    <property type="component" value="Unassembled WGS sequence"/>
</dbReference>
<evidence type="ECO:0000256" key="1">
    <source>
        <dbReference type="SAM" id="Coils"/>
    </source>
</evidence>
<comment type="caution">
    <text evidence="3">The sequence shown here is derived from an EMBL/GenBank/DDBJ whole genome shotgun (WGS) entry which is preliminary data.</text>
</comment>
<keyword evidence="2" id="KW-0472">Membrane</keyword>
<feature type="transmembrane region" description="Helical" evidence="2">
    <location>
        <begin position="106"/>
        <end position="128"/>
    </location>
</feature>
<evidence type="ECO:0000313" key="3">
    <source>
        <dbReference type="EMBL" id="MBB6400519.1"/>
    </source>
</evidence>
<evidence type="ECO:0000256" key="2">
    <source>
        <dbReference type="SAM" id="Phobius"/>
    </source>
</evidence>
<feature type="transmembrane region" description="Helical" evidence="2">
    <location>
        <begin position="452"/>
        <end position="472"/>
    </location>
</feature>
<protein>
    <submittedName>
        <fullName evidence="3">Phage-related protein</fullName>
    </submittedName>
</protein>
<feature type="transmembrane region" description="Helical" evidence="2">
    <location>
        <begin position="134"/>
        <end position="158"/>
    </location>
</feature>
<keyword evidence="4" id="KW-1185">Reference proteome</keyword>
<sequence length="979" mass="101509">MALLSNLIVRIGANADGVRRGVNRANRELRRMRDQADRIGRQMGRSGSDGGREFGENFWRDANGRLHDARGRFVRAGGGLGDDAGRGFMGGFGRILRKMFGKLPDVMRAAAPIAAVGSALITAIPLLLSAGPAVASFVSAVLAASPALLGMAAAGFIVKKSFAAIFAEGSAARKALAGLGEMFNKAAEAGSRAAARGVAPLVAQLRKVAQPIVTRYMEGLGRAANRVQTDFLRWAKTADGLRTLRGILGPISSSLEGLAPHVSKLAISFVRMLGRIMGVSTALGSRGLAGALDWLSSKMDAVNAGTVEGGLAQLWVTAVKVSNAIQVVSGWIGKLVQAYKMYTTQFGLVADALSVVAMVFGGPIVTAIAAAGLIIRHFDQVKAGWEKLKAAFQGDGSGGPIGRALQDLKAAGAIVLPALMTMFQQVKNVVWPVLQDIGSMIKNDLIPTFAELLRAAAPFVAWLIGVLGPVVARTFQSIAEIVKGALNIIIGVMKVAIAIFSGDWSKAWEGIKQICRGAGQIVLAVFKWLGSALVAIWRLHLGYLSKIWGQIKSTATQGARGAVDGTANAFRAGVGKVRGAVSAIKNAVVGFFRGAASWLVGAGRDVVRGLVNGITGMAGWAADAARRLASNAINAAKGALGIHSPSRVFAQIGKFVGHGFVQGLTGTESKIQSTVTRMAKLIASAFKGRATRTDDRLIKRLQAANVKLRGLARERASIAAKMKAAAQMAAEVSQQAREFASVSAVSSAADGKPMDAGRLAGMLNTRLAVLRRFQASIKTLAKRGLSKDLLGQVIGMGPEQGAALADALSRSSAGSLKGLNKVNSEILRTSKSLGLTSADAMYDSGKRAGQGFLTGLKAQQGAILKMMTAIARQAASAVRKALGIHSPSRVMAELGTMTMAGFAEGVKTFTPAVQGAVRAATDVGDIAVPRGVTSAGAGGGAAATIVLKSGGSQLDDALVEILRKAINDRGGDVQTVLGR</sequence>
<feature type="transmembrane region" description="Helical" evidence="2">
    <location>
        <begin position="521"/>
        <end position="539"/>
    </location>
</feature>
<keyword evidence="2" id="KW-1133">Transmembrane helix</keyword>
<proteinExistence type="predicted"/>